<evidence type="ECO:0000256" key="7">
    <source>
        <dbReference type="SAM" id="MobiDB-lite"/>
    </source>
</evidence>
<evidence type="ECO:0000313" key="11">
    <source>
        <dbReference type="Proteomes" id="UP000323000"/>
    </source>
</evidence>
<dbReference type="OrthoDB" id="1736050at2759"/>
<accession>A0A5C7GWS4</accession>
<evidence type="ECO:0000256" key="2">
    <source>
        <dbReference type="ARBA" id="ARBA00022723"/>
    </source>
</evidence>
<keyword evidence="11" id="KW-1185">Reference proteome</keyword>
<feature type="transmembrane region" description="Helical" evidence="8">
    <location>
        <begin position="498"/>
        <end position="521"/>
    </location>
</feature>
<dbReference type="Proteomes" id="UP000323000">
    <property type="component" value="Chromosome 12"/>
</dbReference>
<dbReference type="InterPro" id="IPR044246">
    <property type="entry name" value="ZFP3-like"/>
</dbReference>
<feature type="domain" description="C2H2-type" evidence="9">
    <location>
        <begin position="115"/>
        <end position="142"/>
    </location>
</feature>
<gene>
    <name evidence="10" type="ORF">EZV62_025078</name>
</gene>
<dbReference type="GO" id="GO:0008270">
    <property type="term" value="F:zinc ion binding"/>
    <property type="evidence" value="ECO:0007669"/>
    <property type="project" value="UniProtKB-KW"/>
</dbReference>
<keyword evidence="2" id="KW-0479">Metal-binding</keyword>
<feature type="region of interest" description="Disordered" evidence="7">
    <location>
        <begin position="331"/>
        <end position="355"/>
    </location>
</feature>
<dbReference type="PANTHER" id="PTHR47287">
    <property type="entry name" value="C2H2 AND C2HC ZINC FINGERS SUPERFAMILY PROTEIN"/>
    <property type="match status" value="1"/>
</dbReference>
<keyword evidence="5" id="KW-0539">Nucleus</keyword>
<dbReference type="EMBL" id="VAHF01000012">
    <property type="protein sequence ID" value="TXG49203.1"/>
    <property type="molecule type" value="Genomic_DNA"/>
</dbReference>
<sequence length="522" mass="56235">MKMEGVAKGSDSDLEPQQQQQPKMDSTSAANANNHNNNIKMKMKEVAKDSDSDQPEQQQQQQTNMDMKISSVVTTGMEFNPVNQNNNNPNYQLSNNNNNDMRLHDRVLSSQRETFACTFCNREFSSSQALGGHQNAHKQERALAKKRHDMGMGLFGPPSFSSFYPNYNNNSGYSPYPNYYSSSSSSFNRSSPLGVRIESTIHKPTYPSWHSPGYRFGAGAKSLGHGALGVGLDGAADGSGATCRAGLGLEGVGAGAGGPGGWWYGQGMVNPPPPQPSNNGFRYFNSGIANPSSSSRFQGNAAAPPPGSSANVLINNNPHVGGGFNYLRLGRGGGGVGDPPGPNPVNPADDEDVDTSGLDLRLTASEKKNQAESNGVILGSEGGSRCVNLARNDGSMVKELSVVSPNVSKKRRDSRACEKMKQQNSEPNNKLAWNIKDEVVKVLEKGMALGFNFYGRKKELLDIIAKRDEFFDRLVLGSALVGVGFYYAVFFGQLDTGILKIVVFLVGFVLLLLVLFVYSGFA</sequence>
<comment type="caution">
    <text evidence="10">The sequence shown here is derived from an EMBL/GenBank/DDBJ whole genome shotgun (WGS) entry which is preliminary data.</text>
</comment>
<feature type="compositionally biased region" description="Basic and acidic residues" evidence="7">
    <location>
        <begin position="42"/>
        <end position="51"/>
    </location>
</feature>
<comment type="subcellular location">
    <subcellularLocation>
        <location evidence="1">Nucleus</location>
    </subcellularLocation>
</comment>
<dbReference type="InterPro" id="IPR036236">
    <property type="entry name" value="Znf_C2H2_sf"/>
</dbReference>
<dbReference type="GO" id="GO:0009788">
    <property type="term" value="P:negative regulation of abscisic acid-activated signaling pathway"/>
    <property type="evidence" value="ECO:0007669"/>
    <property type="project" value="InterPro"/>
</dbReference>
<protein>
    <recommendedName>
        <fullName evidence="9">C2H2-type domain-containing protein</fullName>
    </recommendedName>
</protein>
<keyword evidence="3 6" id="KW-0863">Zinc-finger</keyword>
<organism evidence="10 11">
    <name type="scientific">Acer yangbiense</name>
    <dbReference type="NCBI Taxonomy" id="1000413"/>
    <lineage>
        <taxon>Eukaryota</taxon>
        <taxon>Viridiplantae</taxon>
        <taxon>Streptophyta</taxon>
        <taxon>Embryophyta</taxon>
        <taxon>Tracheophyta</taxon>
        <taxon>Spermatophyta</taxon>
        <taxon>Magnoliopsida</taxon>
        <taxon>eudicotyledons</taxon>
        <taxon>Gunneridae</taxon>
        <taxon>Pentapetalae</taxon>
        <taxon>rosids</taxon>
        <taxon>malvids</taxon>
        <taxon>Sapindales</taxon>
        <taxon>Sapindaceae</taxon>
        <taxon>Hippocastanoideae</taxon>
        <taxon>Acereae</taxon>
        <taxon>Acer</taxon>
    </lineage>
</organism>
<keyword evidence="8" id="KW-0472">Membrane</keyword>
<dbReference type="GO" id="GO:0005634">
    <property type="term" value="C:nucleus"/>
    <property type="evidence" value="ECO:0007669"/>
    <property type="project" value="UniProtKB-SubCell"/>
</dbReference>
<reference evidence="11" key="1">
    <citation type="journal article" date="2019" name="Gigascience">
        <title>De novo genome assembly of the endangered Acer yangbiense, a plant species with extremely small populations endemic to Yunnan Province, China.</title>
        <authorList>
            <person name="Yang J."/>
            <person name="Wariss H.M."/>
            <person name="Tao L."/>
            <person name="Zhang R."/>
            <person name="Yun Q."/>
            <person name="Hollingsworth P."/>
            <person name="Dao Z."/>
            <person name="Luo G."/>
            <person name="Guo H."/>
            <person name="Ma Y."/>
            <person name="Sun W."/>
        </authorList>
    </citation>
    <scope>NUCLEOTIDE SEQUENCE [LARGE SCALE GENOMIC DNA]</scope>
    <source>
        <strain evidence="11">cv. Malutang</strain>
    </source>
</reference>
<keyword evidence="8" id="KW-1133">Transmembrane helix</keyword>
<keyword evidence="4" id="KW-0862">Zinc</keyword>
<evidence type="ECO:0000256" key="5">
    <source>
        <dbReference type="ARBA" id="ARBA00023242"/>
    </source>
</evidence>
<dbReference type="Pfam" id="PF13912">
    <property type="entry name" value="zf-C2H2_6"/>
    <property type="match status" value="1"/>
</dbReference>
<proteinExistence type="predicted"/>
<dbReference type="PROSITE" id="PS50157">
    <property type="entry name" value="ZINC_FINGER_C2H2_2"/>
    <property type="match status" value="1"/>
</dbReference>
<feature type="compositionally biased region" description="Low complexity" evidence="7">
    <location>
        <begin position="29"/>
        <end position="38"/>
    </location>
</feature>
<dbReference type="PANTHER" id="PTHR47287:SF9">
    <property type="entry name" value="ZINC FINGER PROTEIN 4-LIKE"/>
    <property type="match status" value="1"/>
</dbReference>
<dbReference type="InterPro" id="IPR013087">
    <property type="entry name" value="Znf_C2H2_type"/>
</dbReference>
<feature type="transmembrane region" description="Helical" evidence="8">
    <location>
        <begin position="474"/>
        <end position="492"/>
    </location>
</feature>
<evidence type="ECO:0000256" key="3">
    <source>
        <dbReference type="ARBA" id="ARBA00022771"/>
    </source>
</evidence>
<evidence type="ECO:0000256" key="1">
    <source>
        <dbReference type="ARBA" id="ARBA00004123"/>
    </source>
</evidence>
<dbReference type="SUPFAM" id="SSF57667">
    <property type="entry name" value="beta-beta-alpha zinc fingers"/>
    <property type="match status" value="1"/>
</dbReference>
<evidence type="ECO:0000256" key="6">
    <source>
        <dbReference type="PROSITE-ProRule" id="PRU00042"/>
    </source>
</evidence>
<evidence type="ECO:0000256" key="4">
    <source>
        <dbReference type="ARBA" id="ARBA00022833"/>
    </source>
</evidence>
<dbReference type="Gene3D" id="3.30.160.60">
    <property type="entry name" value="Classic Zinc Finger"/>
    <property type="match status" value="1"/>
</dbReference>
<feature type="region of interest" description="Disordered" evidence="7">
    <location>
        <begin position="1"/>
        <end position="66"/>
    </location>
</feature>
<evidence type="ECO:0000259" key="9">
    <source>
        <dbReference type="PROSITE" id="PS50157"/>
    </source>
</evidence>
<keyword evidence="8" id="KW-0812">Transmembrane</keyword>
<evidence type="ECO:0000313" key="10">
    <source>
        <dbReference type="EMBL" id="TXG49203.1"/>
    </source>
</evidence>
<dbReference type="PROSITE" id="PS00028">
    <property type="entry name" value="ZINC_FINGER_C2H2_1"/>
    <property type="match status" value="1"/>
</dbReference>
<evidence type="ECO:0000256" key="8">
    <source>
        <dbReference type="SAM" id="Phobius"/>
    </source>
</evidence>
<name>A0A5C7GWS4_9ROSI</name>
<dbReference type="AlphaFoldDB" id="A0A5C7GWS4"/>
<feature type="compositionally biased region" description="Polar residues" evidence="7">
    <location>
        <begin position="15"/>
        <end position="28"/>
    </location>
</feature>